<comment type="caution">
    <text evidence="9">The sequence shown here is derived from an EMBL/GenBank/DDBJ whole genome shotgun (WGS) entry which is preliminary data.</text>
</comment>
<evidence type="ECO:0000256" key="2">
    <source>
        <dbReference type="ARBA" id="ARBA00005745"/>
    </source>
</evidence>
<sequence>MLRVTFFTSMRIEFYRTFIMLMSSNFSIEEALDQIRSMYKKHDGRFIKVHGTIINIINDVYYRYSAMGMTFSEAVKIYIPKDETMLLSSADAKEVGDGLSNVIAITEKLGKVRSAIILSMIKPIIFIVGIIGLMLFSAKKIMPTIVGAIPTDRLPPFTYKFDSFNKFILSHSVEFLVICTVLVVICVYMISRSTFRFRLDVLDKIPPFSIYKKIIAVKFLISLSLLLKSKKNSIDFALKVIGVNANDYLTYYIYKMRNFIKSGGKPGVALSSSTFFTKEISGLLEIYTNAGKLQNAIDDLATDYLDKQIRKIQAGFKTINTVCMLILGAYLCAFMLAIYGIGMTNGSF</sequence>
<dbReference type="AlphaFoldDB" id="A0A8J2Z309"/>
<accession>A0A8J2Z309</accession>
<dbReference type="InterPro" id="IPR003004">
    <property type="entry name" value="GspF/PilC"/>
</dbReference>
<feature type="transmembrane region" description="Helical" evidence="7">
    <location>
        <begin position="319"/>
        <end position="342"/>
    </location>
</feature>
<evidence type="ECO:0000313" key="9">
    <source>
        <dbReference type="EMBL" id="GGF91992.1"/>
    </source>
</evidence>
<evidence type="ECO:0000256" key="4">
    <source>
        <dbReference type="ARBA" id="ARBA00022692"/>
    </source>
</evidence>
<evidence type="ECO:0000259" key="8">
    <source>
        <dbReference type="Pfam" id="PF00482"/>
    </source>
</evidence>
<feature type="transmembrane region" description="Helical" evidence="7">
    <location>
        <begin position="115"/>
        <end position="136"/>
    </location>
</feature>
<comment type="subcellular location">
    <subcellularLocation>
        <location evidence="1">Cell membrane</location>
        <topology evidence="1">Multi-pass membrane protein</topology>
    </subcellularLocation>
</comment>
<evidence type="ECO:0000256" key="6">
    <source>
        <dbReference type="ARBA" id="ARBA00023136"/>
    </source>
</evidence>
<evidence type="ECO:0000256" key="1">
    <source>
        <dbReference type="ARBA" id="ARBA00004651"/>
    </source>
</evidence>
<dbReference type="PANTHER" id="PTHR30012:SF0">
    <property type="entry name" value="TYPE II SECRETION SYSTEM PROTEIN F-RELATED"/>
    <property type="match status" value="1"/>
</dbReference>
<evidence type="ECO:0000313" key="10">
    <source>
        <dbReference type="Proteomes" id="UP000636949"/>
    </source>
</evidence>
<evidence type="ECO:0000256" key="3">
    <source>
        <dbReference type="ARBA" id="ARBA00022475"/>
    </source>
</evidence>
<feature type="transmembrane region" description="Helical" evidence="7">
    <location>
        <begin position="167"/>
        <end position="190"/>
    </location>
</feature>
<dbReference type="InterPro" id="IPR018076">
    <property type="entry name" value="T2SS_GspF_dom"/>
</dbReference>
<gene>
    <name evidence="9" type="ORF">GCM10010995_06450</name>
</gene>
<dbReference type="PANTHER" id="PTHR30012">
    <property type="entry name" value="GENERAL SECRETION PATHWAY PROTEIN"/>
    <property type="match status" value="1"/>
</dbReference>
<evidence type="ECO:0000256" key="7">
    <source>
        <dbReference type="SAM" id="Phobius"/>
    </source>
</evidence>
<proteinExistence type="inferred from homology"/>
<feature type="domain" description="Type II secretion system protein GspF" evidence="8">
    <location>
        <begin position="14"/>
        <end position="136"/>
    </location>
</feature>
<dbReference type="Pfam" id="PF00482">
    <property type="entry name" value="T2SSF"/>
    <property type="match status" value="2"/>
</dbReference>
<dbReference type="InterPro" id="IPR042094">
    <property type="entry name" value="T2SS_GspF_sf"/>
</dbReference>
<dbReference type="EMBL" id="BMJS01000004">
    <property type="protein sequence ID" value="GGF91992.1"/>
    <property type="molecule type" value="Genomic_DNA"/>
</dbReference>
<reference evidence="9" key="2">
    <citation type="submission" date="2020-09" db="EMBL/GenBank/DDBJ databases">
        <authorList>
            <person name="Sun Q."/>
            <person name="Zhou Y."/>
        </authorList>
    </citation>
    <scope>NUCLEOTIDE SEQUENCE</scope>
    <source>
        <strain evidence="9">CGMCC 1.15758</strain>
    </source>
</reference>
<evidence type="ECO:0000256" key="5">
    <source>
        <dbReference type="ARBA" id="ARBA00022989"/>
    </source>
</evidence>
<feature type="domain" description="Type II secretion system protein GspF" evidence="8">
    <location>
        <begin position="219"/>
        <end position="339"/>
    </location>
</feature>
<keyword evidence="4 7" id="KW-0812">Transmembrane</keyword>
<dbReference type="Gene3D" id="1.20.81.30">
    <property type="entry name" value="Type II secretion system (T2SS), domain F"/>
    <property type="match status" value="2"/>
</dbReference>
<comment type="similarity">
    <text evidence="2">Belongs to the GSP F family.</text>
</comment>
<keyword evidence="6 7" id="KW-0472">Membrane</keyword>
<reference evidence="9" key="1">
    <citation type="journal article" date="2014" name="Int. J. Syst. Evol. Microbiol.">
        <title>Complete genome sequence of Corynebacterium casei LMG S-19264T (=DSM 44701T), isolated from a smear-ripened cheese.</title>
        <authorList>
            <consortium name="US DOE Joint Genome Institute (JGI-PGF)"/>
            <person name="Walter F."/>
            <person name="Albersmeier A."/>
            <person name="Kalinowski J."/>
            <person name="Ruckert C."/>
        </authorList>
    </citation>
    <scope>NUCLEOTIDE SEQUENCE</scope>
    <source>
        <strain evidence="9">CGMCC 1.15758</strain>
    </source>
</reference>
<keyword evidence="10" id="KW-1185">Reference proteome</keyword>
<keyword evidence="3" id="KW-1003">Cell membrane</keyword>
<organism evidence="9 10">
    <name type="scientific">Cysteiniphilum litorale</name>
    <dbReference type="NCBI Taxonomy" id="2056700"/>
    <lineage>
        <taxon>Bacteria</taxon>
        <taxon>Pseudomonadati</taxon>
        <taxon>Pseudomonadota</taxon>
        <taxon>Gammaproteobacteria</taxon>
        <taxon>Thiotrichales</taxon>
        <taxon>Fastidiosibacteraceae</taxon>
        <taxon>Cysteiniphilum</taxon>
    </lineage>
</organism>
<name>A0A8J2Z309_9GAMM</name>
<dbReference type="Proteomes" id="UP000636949">
    <property type="component" value="Unassembled WGS sequence"/>
</dbReference>
<keyword evidence="5 7" id="KW-1133">Transmembrane helix</keyword>
<protein>
    <submittedName>
        <fullName evidence="9">Type II secretion system protein F</fullName>
    </submittedName>
</protein>
<dbReference type="GO" id="GO:0005886">
    <property type="term" value="C:plasma membrane"/>
    <property type="evidence" value="ECO:0007669"/>
    <property type="project" value="UniProtKB-SubCell"/>
</dbReference>